<dbReference type="PANTHER" id="PTHR43476">
    <property type="entry name" value="3-(3-HYDROXY-PHENYL)PROPIONATE/3-HYDROXYCINNAMIC ACID HYDROXYLASE"/>
    <property type="match status" value="1"/>
</dbReference>
<evidence type="ECO:0000256" key="2">
    <source>
        <dbReference type="ARBA" id="ARBA00022827"/>
    </source>
</evidence>
<gene>
    <name evidence="5" type="ORF">DM02DRAFT_569854</name>
</gene>
<organism evidence="5 6">
    <name type="scientific">Periconia macrospinosa</name>
    <dbReference type="NCBI Taxonomy" id="97972"/>
    <lineage>
        <taxon>Eukaryota</taxon>
        <taxon>Fungi</taxon>
        <taxon>Dikarya</taxon>
        <taxon>Ascomycota</taxon>
        <taxon>Pezizomycotina</taxon>
        <taxon>Dothideomycetes</taxon>
        <taxon>Pleosporomycetidae</taxon>
        <taxon>Pleosporales</taxon>
        <taxon>Massarineae</taxon>
        <taxon>Periconiaceae</taxon>
        <taxon>Periconia</taxon>
    </lineage>
</organism>
<dbReference type="Proteomes" id="UP000244855">
    <property type="component" value="Unassembled WGS sequence"/>
</dbReference>
<dbReference type="OrthoDB" id="2096480at2759"/>
<name>A0A2V1DDR4_9PLEO</name>
<evidence type="ECO:0000313" key="5">
    <source>
        <dbReference type="EMBL" id="PVH96296.1"/>
    </source>
</evidence>
<evidence type="ECO:0000256" key="1">
    <source>
        <dbReference type="ARBA" id="ARBA00022630"/>
    </source>
</evidence>
<feature type="domain" description="FAD-binding" evidence="4">
    <location>
        <begin position="325"/>
        <end position="383"/>
    </location>
</feature>
<dbReference type="InterPro" id="IPR002938">
    <property type="entry name" value="FAD-bd"/>
</dbReference>
<dbReference type="PRINTS" id="PR00420">
    <property type="entry name" value="RNGMNOXGNASE"/>
</dbReference>
<keyword evidence="3" id="KW-0560">Oxidoreductase</keyword>
<evidence type="ECO:0000313" key="6">
    <source>
        <dbReference type="Proteomes" id="UP000244855"/>
    </source>
</evidence>
<dbReference type="EMBL" id="KZ805468">
    <property type="protein sequence ID" value="PVH96296.1"/>
    <property type="molecule type" value="Genomic_DNA"/>
</dbReference>
<dbReference type="PANTHER" id="PTHR43476:SF3">
    <property type="entry name" value="FAD-BINDING MONOOXYGENASE"/>
    <property type="match status" value="1"/>
</dbReference>
<dbReference type="InterPro" id="IPR036188">
    <property type="entry name" value="FAD/NAD-bd_sf"/>
</dbReference>
<keyword evidence="1" id="KW-0285">Flavoprotein</keyword>
<evidence type="ECO:0000259" key="4">
    <source>
        <dbReference type="Pfam" id="PF01494"/>
    </source>
</evidence>
<dbReference type="InterPro" id="IPR050631">
    <property type="entry name" value="PheA/TfdB_FAD_monoxygenase"/>
</dbReference>
<reference evidence="5 6" key="1">
    <citation type="journal article" date="2018" name="Sci. Rep.">
        <title>Comparative genomics provides insights into the lifestyle and reveals functional heterogeneity of dark septate endophytic fungi.</title>
        <authorList>
            <person name="Knapp D.G."/>
            <person name="Nemeth J.B."/>
            <person name="Barry K."/>
            <person name="Hainaut M."/>
            <person name="Henrissat B."/>
            <person name="Johnson J."/>
            <person name="Kuo A."/>
            <person name="Lim J.H.P."/>
            <person name="Lipzen A."/>
            <person name="Nolan M."/>
            <person name="Ohm R.A."/>
            <person name="Tamas L."/>
            <person name="Grigoriev I.V."/>
            <person name="Spatafora J.W."/>
            <person name="Nagy L.G."/>
            <person name="Kovacs G.M."/>
        </authorList>
    </citation>
    <scope>NUCLEOTIDE SEQUENCE [LARGE SCALE GENOMIC DNA]</scope>
    <source>
        <strain evidence="5 6">DSE2036</strain>
    </source>
</reference>
<protein>
    <submittedName>
        <fullName evidence="5">FAD/NAD(P)-binding domain-containing protein</fullName>
    </submittedName>
</protein>
<accession>A0A2V1DDR4</accession>
<dbReference type="SUPFAM" id="SSF51905">
    <property type="entry name" value="FAD/NAD(P)-binding domain"/>
    <property type="match status" value="1"/>
</dbReference>
<proteinExistence type="predicted"/>
<dbReference type="Gene3D" id="3.50.50.60">
    <property type="entry name" value="FAD/NAD(P)-binding domain"/>
    <property type="match status" value="2"/>
</dbReference>
<evidence type="ECO:0000256" key="3">
    <source>
        <dbReference type="ARBA" id="ARBA00023002"/>
    </source>
</evidence>
<dbReference type="Pfam" id="PF01494">
    <property type="entry name" value="FAD_binding_3"/>
    <property type="match status" value="2"/>
</dbReference>
<dbReference type="GO" id="GO:0008688">
    <property type="term" value="F:3-(3-hydroxyphenyl)propionate hydroxylase activity"/>
    <property type="evidence" value="ECO:0007669"/>
    <property type="project" value="TreeGrafter"/>
</dbReference>
<keyword evidence="2" id="KW-0274">FAD</keyword>
<keyword evidence="6" id="KW-1185">Reference proteome</keyword>
<feature type="domain" description="FAD-binding" evidence="4">
    <location>
        <begin position="13"/>
        <end position="189"/>
    </location>
</feature>
<sequence length="647" mass="72984">MTMASRHTSIETTDVVICGCGPTGAMLGNLLARHSIRTIILERDQDLNTDPRGIALDEDGIRYLQACGIYDKIFTDIGQCMLKMNFIGGLHHDLSAKPFLALNMETSDGGTGHPGFMAHKQPAIEKHLRAKLKSYNNAQFRPSSTLKSIHEDEEWVYATYTDASGQDRKIQSRFLVGADGKTGFVRKKYLEPRGVRLERVSQMHYEEIWVALNWKISLATPTTHPEFPLWTKGYSPQQVYDAFFPKEFRFLCNPKRSAVCGRFGLHQDRLWRFEYVVLPGEDPSEMAGRSKMCEIVYPYITHPGVRYGIEHESIQYPTDCIAVLRCRPFMFSARSCNKWALGRVMLCGDAAHVFPPFGGQGIASGFRDAMGLAWRLAIAVRERPERDRRVDHSKLFEGWYAERKQQLDISLAATIENGAYVTERNRVKIFVRDWLLWAIQLVPSLKRRLQGGHKRGGMTKYQWQSGRGMAFLEKMGGGGNFPQVYCAVLNGQDVDTVHFSDDVIFAPSKQCLLQVVVILRSLDDLYSCQQILAGVDEASEGALKSDEATFVLNSTAATQTPDTQATVYRLATGEEFAADEVLCRGRPFPYNYDPLRMAQEVGHRRFVIVRPDRFVFAACQAPEELISASKRLAMLFRENGIESAPSV</sequence>
<dbReference type="STRING" id="97972.A0A2V1DDR4"/>
<dbReference type="GO" id="GO:0019622">
    <property type="term" value="P:3-(3-hydroxy)phenylpropionate catabolic process"/>
    <property type="evidence" value="ECO:0007669"/>
    <property type="project" value="TreeGrafter"/>
</dbReference>
<dbReference type="GO" id="GO:0071949">
    <property type="term" value="F:FAD binding"/>
    <property type="evidence" value="ECO:0007669"/>
    <property type="project" value="InterPro"/>
</dbReference>
<dbReference type="AlphaFoldDB" id="A0A2V1DDR4"/>